<dbReference type="InterPro" id="IPR008278">
    <property type="entry name" value="4-PPantetheinyl_Trfase_dom"/>
</dbReference>
<keyword evidence="9" id="KW-1185">Reference proteome</keyword>
<comment type="cofactor">
    <cofactor evidence="1">
        <name>Mg(2+)</name>
        <dbReference type="ChEBI" id="CHEBI:18420"/>
    </cofactor>
</comment>
<dbReference type="GO" id="GO:0005829">
    <property type="term" value="C:cytosol"/>
    <property type="evidence" value="ECO:0007669"/>
    <property type="project" value="TreeGrafter"/>
</dbReference>
<dbReference type="AlphaFoldDB" id="A0A1S8LMM9"/>
<dbReference type="GO" id="GO:0006633">
    <property type="term" value="P:fatty acid biosynthetic process"/>
    <property type="evidence" value="ECO:0007669"/>
    <property type="project" value="InterPro"/>
</dbReference>
<dbReference type="EMBL" id="CP096983">
    <property type="protein sequence ID" value="URZ11174.1"/>
    <property type="molecule type" value="Genomic_DNA"/>
</dbReference>
<evidence type="ECO:0000256" key="5">
    <source>
        <dbReference type="ARBA" id="ARBA00022842"/>
    </source>
</evidence>
<dbReference type="Gene3D" id="3.90.470.20">
    <property type="entry name" value="4'-phosphopantetheinyl transferase domain"/>
    <property type="match status" value="2"/>
</dbReference>
<dbReference type="KEGG" id="crw:CROST_018910"/>
<dbReference type="NCBIfam" id="TIGR00556">
    <property type="entry name" value="pantethn_trn"/>
    <property type="match status" value="1"/>
</dbReference>
<dbReference type="PANTHER" id="PTHR12215">
    <property type="entry name" value="PHOSPHOPANTETHEINE TRANSFERASE"/>
    <property type="match status" value="1"/>
</dbReference>
<evidence type="ECO:0000256" key="4">
    <source>
        <dbReference type="ARBA" id="ARBA00022723"/>
    </source>
</evidence>
<evidence type="ECO:0000256" key="3">
    <source>
        <dbReference type="ARBA" id="ARBA00022679"/>
    </source>
</evidence>
<dbReference type="RefSeq" id="WP_077835893.1">
    <property type="nucleotide sequence ID" value="NZ_CP096983.1"/>
</dbReference>
<dbReference type="InterPro" id="IPR055066">
    <property type="entry name" value="AASDHPPT_N"/>
</dbReference>
<evidence type="ECO:0000259" key="6">
    <source>
        <dbReference type="Pfam" id="PF01648"/>
    </source>
</evidence>
<dbReference type="Proteomes" id="UP000190951">
    <property type="component" value="Chromosome"/>
</dbReference>
<evidence type="ECO:0000259" key="7">
    <source>
        <dbReference type="Pfam" id="PF22624"/>
    </source>
</evidence>
<feature type="domain" description="4'-phosphopantetheinyl transferase N-terminal" evidence="7">
    <location>
        <begin position="13"/>
        <end position="94"/>
    </location>
</feature>
<dbReference type="Pfam" id="PF01648">
    <property type="entry name" value="ACPS"/>
    <property type="match status" value="1"/>
</dbReference>
<evidence type="ECO:0000313" key="9">
    <source>
        <dbReference type="Proteomes" id="UP000190951"/>
    </source>
</evidence>
<dbReference type="Pfam" id="PF22624">
    <property type="entry name" value="AASDHPPT_N"/>
    <property type="match status" value="1"/>
</dbReference>
<gene>
    <name evidence="8" type="primary">sfp_2</name>
    <name evidence="8" type="ORF">CROST_018910</name>
</gene>
<keyword evidence="3 8" id="KW-0808">Transferase</keyword>
<evidence type="ECO:0000256" key="1">
    <source>
        <dbReference type="ARBA" id="ARBA00001946"/>
    </source>
</evidence>
<dbReference type="EC" id="2.7.8.7" evidence="8"/>
<dbReference type="PANTHER" id="PTHR12215:SF10">
    <property type="entry name" value="L-AMINOADIPATE-SEMIALDEHYDE DEHYDROGENASE-PHOSPHOPANTETHEINYL TRANSFERASE"/>
    <property type="match status" value="1"/>
</dbReference>
<feature type="domain" description="4'-phosphopantetheinyl transferase" evidence="6">
    <location>
        <begin position="97"/>
        <end position="197"/>
    </location>
</feature>
<name>A0A1S8LMM9_9CLOT</name>
<keyword evidence="4" id="KW-0479">Metal-binding</keyword>
<comment type="similarity">
    <text evidence="2">Belongs to the P-Pant transferase superfamily. Gsp/Sfp/HetI/AcpT family.</text>
</comment>
<organism evidence="8 9">
    <name type="scientific">Clostridium felsineum</name>
    <dbReference type="NCBI Taxonomy" id="36839"/>
    <lineage>
        <taxon>Bacteria</taxon>
        <taxon>Bacillati</taxon>
        <taxon>Bacillota</taxon>
        <taxon>Clostridia</taxon>
        <taxon>Eubacteriales</taxon>
        <taxon>Clostridiaceae</taxon>
        <taxon>Clostridium</taxon>
    </lineage>
</organism>
<sequence length="203" mass="24228">MEIVKRKIDRNLSREKFDYLLSFVNEKEKKKILRYRRYEDSLRSLYGKIILKDMLNLEKVELEYNKWGQPKLMNEDKLYFNISHSGEWVAVAVDEKPVGIDIQEINKTDLDIAKSFFSKQENEYISSLPEEKRIEAFFMLWTLKEAFIKAKGRGLYISLNSFTIDISNKKPLLYNEENEECELSLERVEENYFMATCILEKSF</sequence>
<protein>
    <submittedName>
        <fullName evidence="8">4'-phosphopantetheinyl transferase Sfp</fullName>
        <ecNumber evidence="8">2.7.8.7</ecNumber>
    </submittedName>
</protein>
<dbReference type="GO" id="GO:0008897">
    <property type="term" value="F:holo-[acyl-carrier-protein] synthase activity"/>
    <property type="evidence" value="ECO:0007669"/>
    <property type="project" value="UniProtKB-EC"/>
</dbReference>
<accession>A0A1S8LMM9</accession>
<proteinExistence type="inferred from homology"/>
<keyword evidence="5" id="KW-0460">Magnesium</keyword>
<dbReference type="InterPro" id="IPR050559">
    <property type="entry name" value="P-Pant_transferase_sf"/>
</dbReference>
<dbReference type="InterPro" id="IPR004568">
    <property type="entry name" value="Ppantetheine-prot_Trfase_dom"/>
</dbReference>
<dbReference type="STRING" id="84029.CROST_45980"/>
<evidence type="ECO:0000256" key="2">
    <source>
        <dbReference type="ARBA" id="ARBA00010990"/>
    </source>
</evidence>
<dbReference type="GO" id="GO:0019878">
    <property type="term" value="P:lysine biosynthetic process via aminoadipic acid"/>
    <property type="evidence" value="ECO:0007669"/>
    <property type="project" value="TreeGrafter"/>
</dbReference>
<dbReference type="SUPFAM" id="SSF56214">
    <property type="entry name" value="4'-phosphopantetheinyl transferase"/>
    <property type="match status" value="2"/>
</dbReference>
<evidence type="ECO:0000313" key="8">
    <source>
        <dbReference type="EMBL" id="URZ11174.1"/>
    </source>
</evidence>
<reference evidence="8 9" key="1">
    <citation type="submission" date="2022-04" db="EMBL/GenBank/DDBJ databases">
        <title>Genome sequence of C. roseum typestrain.</title>
        <authorList>
            <person name="Poehlein A."/>
            <person name="Schoch T."/>
            <person name="Duerre P."/>
            <person name="Daniel R."/>
        </authorList>
    </citation>
    <scope>NUCLEOTIDE SEQUENCE [LARGE SCALE GENOMIC DNA]</scope>
    <source>
        <strain evidence="8 9">DSM 7320</strain>
    </source>
</reference>
<dbReference type="GO" id="GO:0000287">
    <property type="term" value="F:magnesium ion binding"/>
    <property type="evidence" value="ECO:0007669"/>
    <property type="project" value="InterPro"/>
</dbReference>
<dbReference type="InterPro" id="IPR037143">
    <property type="entry name" value="4-PPantetheinyl_Trfase_dom_sf"/>
</dbReference>